<dbReference type="EMBL" id="JALBWM010000041">
    <property type="protein sequence ID" value="MCO1334874.1"/>
    <property type="molecule type" value="Genomic_DNA"/>
</dbReference>
<proteinExistence type="predicted"/>
<evidence type="ECO:0000313" key="1">
    <source>
        <dbReference type="EMBL" id="MCO1334874.1"/>
    </source>
</evidence>
<organism evidence="1 2">
    <name type="scientific">Microbulbifer okhotskensis</name>
    <dbReference type="NCBI Taxonomy" id="2926617"/>
    <lineage>
        <taxon>Bacteria</taxon>
        <taxon>Pseudomonadati</taxon>
        <taxon>Pseudomonadota</taxon>
        <taxon>Gammaproteobacteria</taxon>
        <taxon>Cellvibrionales</taxon>
        <taxon>Microbulbiferaceae</taxon>
        <taxon>Microbulbifer</taxon>
    </lineage>
</organism>
<reference evidence="1" key="1">
    <citation type="journal article" date="2022" name="Arch. Microbiol.">
        <title>Microbulbifer okhotskensis sp. nov., isolated from a deep bottom sediment of the Okhotsk Sea.</title>
        <authorList>
            <person name="Romanenko L."/>
            <person name="Kurilenko V."/>
            <person name="Otstavnykh N."/>
            <person name="Velansky P."/>
            <person name="Isaeva M."/>
            <person name="Mikhailov V."/>
        </authorList>
    </citation>
    <scope>NUCLEOTIDE SEQUENCE</scope>
    <source>
        <strain evidence="1">OS29</strain>
    </source>
</reference>
<comment type="caution">
    <text evidence="1">The sequence shown here is derived from an EMBL/GenBank/DDBJ whole genome shotgun (WGS) entry which is preliminary data.</text>
</comment>
<dbReference type="RefSeq" id="WP_252466566.1">
    <property type="nucleotide sequence ID" value="NZ_JALBWM010000041.1"/>
</dbReference>
<dbReference type="AlphaFoldDB" id="A0A9X2J5Y3"/>
<sequence>MKWMLTVAKVINVIIIFSVATGTLAAEYDKKNEKTTPAVELKTPKRLLIHGNIVSSTLLNPGNVVPEHLTEFGFFHSGWTIDEIPEVANFATFVDVYYHEIEILTAARENGLKAWIQLAPIFFDGHPTYKKREDYLERWQRARENLKQFEDIILSFDPMDEPFHRSNMRNNDLKIYLEEIAGLLKEDFPKANIALTFTQDTVTNKNFIKFLPQKYNLLGVDHYVGENFQKRIVEKLITKTKHLNINYYLIPRAFKTSNQGYGGISEVQLINRARQAYDFARNNPRVIAIYPFVWETFIGKGDYYLGVDKLNTVQEEYRRIGAAISKFR</sequence>
<evidence type="ECO:0000313" key="2">
    <source>
        <dbReference type="Proteomes" id="UP001139028"/>
    </source>
</evidence>
<gene>
    <name evidence="1" type="ORF">MO867_11035</name>
</gene>
<name>A0A9X2J5Y3_9GAMM</name>
<dbReference type="InterPro" id="IPR017853">
    <property type="entry name" value="GH"/>
</dbReference>
<protein>
    <submittedName>
        <fullName evidence="1">Uncharacterized protein</fullName>
    </submittedName>
</protein>
<dbReference type="SUPFAM" id="SSF51445">
    <property type="entry name" value="(Trans)glycosidases"/>
    <property type="match status" value="1"/>
</dbReference>
<accession>A0A9X2J5Y3</accession>
<keyword evidence="2" id="KW-1185">Reference proteome</keyword>
<dbReference type="Proteomes" id="UP001139028">
    <property type="component" value="Unassembled WGS sequence"/>
</dbReference>